<dbReference type="EMBL" id="HM242243">
    <property type="protein sequence ID" value="ADJ53067.1"/>
    <property type="molecule type" value="Genomic_DNA"/>
</dbReference>
<evidence type="ECO:0000313" key="1">
    <source>
        <dbReference type="EMBL" id="ADJ53067.1"/>
    </source>
</evidence>
<reference evidence="1 2" key="1">
    <citation type="journal article" date="2010" name="J. Bacteriol.">
        <title>Brochothrix thermosphacta bacteriophages feature heterogeneous and highly mosaic genomes and utilize unique prophage insertion sites.</title>
        <authorList>
            <person name="Kilcher S."/>
            <person name="Loessner M.J."/>
            <person name="Klumpp J."/>
        </authorList>
    </citation>
    <scope>NUCLEOTIDE SEQUENCE [LARGE SCALE GENOMIC DNA]</scope>
</reference>
<proteinExistence type="predicted"/>
<dbReference type="KEGG" id="vg:10359063"/>
<accession>D9J0H2</accession>
<organism evidence="1 2">
    <name type="scientific">Brochothrix phage A9</name>
    <dbReference type="NCBI Taxonomy" id="857312"/>
    <lineage>
        <taxon>Viruses</taxon>
        <taxon>Duplodnaviria</taxon>
        <taxon>Heunggongvirae</taxon>
        <taxon>Uroviricota</taxon>
        <taxon>Caudoviricetes</taxon>
        <taxon>Herelleviridae</taxon>
        <taxon>Klumppvirus</taxon>
        <taxon>Klumppvirus A9</taxon>
    </lineage>
</organism>
<keyword evidence="2" id="KW-1185">Reference proteome</keyword>
<evidence type="ECO:0000313" key="2">
    <source>
        <dbReference type="Proteomes" id="UP000000331"/>
    </source>
</evidence>
<dbReference type="GeneID" id="10359063"/>
<protein>
    <submittedName>
        <fullName evidence="1">Gp25</fullName>
    </submittedName>
</protein>
<name>D9J0H2_9CAUD</name>
<sequence>MVINTAIHIFNHEVKAILAKGNHVSFEFYNEDNDGIVINESESLKDDKGNHHSFEWINSCTAPITTKEATQVLYDLGIMNPYIEDIELEGVTQ</sequence>
<dbReference type="RefSeq" id="YP_004301358.1">
    <property type="nucleotide sequence ID" value="NC_015253.1"/>
</dbReference>
<dbReference type="Proteomes" id="UP000000331">
    <property type="component" value="Segment"/>
</dbReference>